<gene>
    <name evidence="1" type="ORF">F5984_18810</name>
</gene>
<comment type="caution">
    <text evidence="1">The sequence shown here is derived from an EMBL/GenBank/DDBJ whole genome shotgun (WGS) entry which is preliminary data.</text>
</comment>
<evidence type="ECO:0000313" key="2">
    <source>
        <dbReference type="Proteomes" id="UP000488299"/>
    </source>
</evidence>
<sequence>MEAQKILCRLDELQHTINHIRMDVLGDNANFGADVNKRIQALEGAILELGGTVPDENTDFAGAFTQAAQ</sequence>
<reference evidence="1 2" key="1">
    <citation type="submission" date="2019-10" db="EMBL/GenBank/DDBJ databases">
        <title>Rudanella paleaurantiibacter sp. nov., isolated from sludge.</title>
        <authorList>
            <person name="Xu S.Q."/>
        </authorList>
    </citation>
    <scope>NUCLEOTIDE SEQUENCE [LARGE SCALE GENOMIC DNA]</scope>
    <source>
        <strain evidence="1 2">HX-22-17</strain>
    </source>
</reference>
<keyword evidence="2" id="KW-1185">Reference proteome</keyword>
<accession>A0A7J5TVV2</accession>
<proteinExistence type="predicted"/>
<dbReference type="EMBL" id="WELI01000008">
    <property type="protein sequence ID" value="KAB7728423.1"/>
    <property type="molecule type" value="Genomic_DNA"/>
</dbReference>
<protein>
    <submittedName>
        <fullName evidence="1">Uncharacterized protein</fullName>
    </submittedName>
</protein>
<organism evidence="1 2">
    <name type="scientific">Rudanella paleaurantiibacter</name>
    <dbReference type="NCBI Taxonomy" id="2614655"/>
    <lineage>
        <taxon>Bacteria</taxon>
        <taxon>Pseudomonadati</taxon>
        <taxon>Bacteroidota</taxon>
        <taxon>Cytophagia</taxon>
        <taxon>Cytophagales</taxon>
        <taxon>Cytophagaceae</taxon>
        <taxon>Rudanella</taxon>
    </lineage>
</organism>
<name>A0A7J5TVV2_9BACT</name>
<evidence type="ECO:0000313" key="1">
    <source>
        <dbReference type="EMBL" id="KAB7728423.1"/>
    </source>
</evidence>
<dbReference type="Proteomes" id="UP000488299">
    <property type="component" value="Unassembled WGS sequence"/>
</dbReference>
<dbReference type="AlphaFoldDB" id="A0A7J5TVV2"/>